<organism evidence="1 2">
    <name type="scientific">Penicillium daleae</name>
    <dbReference type="NCBI Taxonomy" id="63821"/>
    <lineage>
        <taxon>Eukaryota</taxon>
        <taxon>Fungi</taxon>
        <taxon>Dikarya</taxon>
        <taxon>Ascomycota</taxon>
        <taxon>Pezizomycotina</taxon>
        <taxon>Eurotiomycetes</taxon>
        <taxon>Eurotiomycetidae</taxon>
        <taxon>Eurotiales</taxon>
        <taxon>Aspergillaceae</taxon>
        <taxon>Penicillium</taxon>
    </lineage>
</organism>
<dbReference type="RefSeq" id="XP_056765209.1">
    <property type="nucleotide sequence ID" value="XM_056909505.1"/>
</dbReference>
<dbReference type="Proteomes" id="UP001213681">
    <property type="component" value="Unassembled WGS sequence"/>
</dbReference>
<reference evidence="1" key="2">
    <citation type="journal article" date="2023" name="IMA Fungus">
        <title>Comparative genomic study of the Penicillium genus elucidates a diverse pangenome and 15 lateral gene transfer events.</title>
        <authorList>
            <person name="Petersen C."/>
            <person name="Sorensen T."/>
            <person name="Nielsen M.R."/>
            <person name="Sondergaard T.E."/>
            <person name="Sorensen J.L."/>
            <person name="Fitzpatrick D.A."/>
            <person name="Frisvad J.C."/>
            <person name="Nielsen K.L."/>
        </authorList>
    </citation>
    <scope>NUCLEOTIDE SEQUENCE</scope>
    <source>
        <strain evidence="1">IBT 16125</strain>
    </source>
</reference>
<name>A0AAD6C456_9EURO</name>
<comment type="caution">
    <text evidence="1">The sequence shown here is derived from an EMBL/GenBank/DDBJ whole genome shotgun (WGS) entry which is preliminary data.</text>
</comment>
<dbReference type="GeneID" id="81599748"/>
<evidence type="ECO:0000313" key="2">
    <source>
        <dbReference type="Proteomes" id="UP001213681"/>
    </source>
</evidence>
<dbReference type="Gene3D" id="2.60.120.650">
    <property type="entry name" value="Cupin"/>
    <property type="match status" value="1"/>
</dbReference>
<accession>A0AAD6C456</accession>
<gene>
    <name evidence="1" type="ORF">N7458_006123</name>
</gene>
<dbReference type="EMBL" id="JAPVEA010000006">
    <property type="protein sequence ID" value="KAJ5449674.1"/>
    <property type="molecule type" value="Genomic_DNA"/>
</dbReference>
<dbReference type="AlphaFoldDB" id="A0AAD6C456"/>
<keyword evidence="2" id="KW-1185">Reference proteome</keyword>
<evidence type="ECO:0000313" key="1">
    <source>
        <dbReference type="EMBL" id="KAJ5449674.1"/>
    </source>
</evidence>
<protein>
    <recommendedName>
        <fullName evidence="3">JmjC domain-containing protein</fullName>
    </recommendedName>
</protein>
<proteinExistence type="predicted"/>
<sequence>MANTPNIHPACDCVAHQTDYQDWPRENAEIRIASCMRICPYCAKRHSNASRLRKHLRQRKYRERNIFIASERPGAVGVGYVALPQRGALATSRNSGCFGNDLKYYGPILSTETVQAEPQEDPSSILREIQGNFGPEFGVLMKCHLSYWNRMSDQNQDLWLKSTSSVPRLLDGSHCWRGRAPLARELFMDTIKEISTENSMTQKSPESRFRANFQGEVDEAFDPYLVLSQLIDPDPNKPAFLTGLRLPSVDHFGFRSPCDISTVIEPFYETNNQVNLTPKYSFVDLHTGDYGADGLSTVIGDCRKIWLLYPPTDNNLTAMKSIDGQRGKLLRLAHQLEGGVLVETTSSNAIFLPAGCVHATFTLQGGYLVTKDFTTEKSLNAISSFIVYGLDENLPTEAREICFDCFIAFIISTTTSSLT</sequence>
<reference evidence="1" key="1">
    <citation type="submission" date="2022-12" db="EMBL/GenBank/DDBJ databases">
        <authorList>
            <person name="Petersen C."/>
        </authorList>
    </citation>
    <scope>NUCLEOTIDE SEQUENCE</scope>
    <source>
        <strain evidence="1">IBT 16125</strain>
    </source>
</reference>
<evidence type="ECO:0008006" key="3">
    <source>
        <dbReference type="Google" id="ProtNLM"/>
    </source>
</evidence>